<dbReference type="GO" id="GO:0008270">
    <property type="term" value="F:zinc ion binding"/>
    <property type="evidence" value="ECO:0007669"/>
    <property type="project" value="TreeGrafter"/>
</dbReference>
<dbReference type="RefSeq" id="WP_113893832.1">
    <property type="nucleotide sequence ID" value="NZ_JANJGA010000006.1"/>
</dbReference>
<dbReference type="InterPro" id="IPR043129">
    <property type="entry name" value="ATPase_NBD"/>
</dbReference>
<feature type="domain" description="Carbamoyltransferase Kae1-like" evidence="1">
    <location>
        <begin position="365"/>
        <end position="496"/>
    </location>
</feature>
<organism evidence="2 3">
    <name type="scientific">Aliarcobacter vitoriensis</name>
    <dbReference type="NCBI Taxonomy" id="2011099"/>
    <lineage>
        <taxon>Bacteria</taxon>
        <taxon>Pseudomonadati</taxon>
        <taxon>Campylobacterota</taxon>
        <taxon>Epsilonproteobacteria</taxon>
        <taxon>Campylobacterales</taxon>
        <taxon>Arcobacteraceae</taxon>
        <taxon>Aliarcobacter</taxon>
    </lineage>
</organism>
<reference evidence="2 3" key="1">
    <citation type="submission" date="2017-10" db="EMBL/GenBank/DDBJ databases">
        <title>Genomics of the genus Arcobacter.</title>
        <authorList>
            <person name="Perez-Cataluna A."/>
            <person name="Figueras M.J."/>
        </authorList>
    </citation>
    <scope>NUCLEOTIDE SEQUENCE [LARGE SCALE GENOMIC DNA]</scope>
    <source>
        <strain evidence="2 3">CECT 9230</strain>
    </source>
</reference>
<gene>
    <name evidence="2" type="ORF">CRU91_04385</name>
</gene>
<dbReference type="AlphaFoldDB" id="A0A366MSS8"/>
<dbReference type="Pfam" id="PF22521">
    <property type="entry name" value="HypF_C_2"/>
    <property type="match status" value="1"/>
</dbReference>
<keyword evidence="3" id="KW-1185">Reference proteome</keyword>
<dbReference type="Proteomes" id="UP000252669">
    <property type="component" value="Unassembled WGS sequence"/>
</dbReference>
<name>A0A366MSS8_9BACT</name>
<dbReference type="InterPro" id="IPR055128">
    <property type="entry name" value="HypF_C_2"/>
</dbReference>
<dbReference type="EMBL" id="PDKB01000006">
    <property type="protein sequence ID" value="RBQ29326.1"/>
    <property type="molecule type" value="Genomic_DNA"/>
</dbReference>
<protein>
    <recommendedName>
        <fullName evidence="1">Carbamoyltransferase Kae1-like domain-containing protein</fullName>
    </recommendedName>
</protein>
<dbReference type="InterPro" id="IPR051060">
    <property type="entry name" value="Carbamoyltrans_HypF-like"/>
</dbReference>
<sequence>MKLIYKIEFNSTALYFKKLIDELIVEDNIKAFTKQYFGFILIIFEDSSEKIEEFFTTLEKNLPISMFISKSYVIDNFDENLEEIKDFNIKPNFEILTLKKINEILEDNYFDFLDNIIKLSKNEVVEYKNIKIFLPNKEILEELKINNEEIKLLICNSNKISNIVKIDDSDLALLCSIERPLVRLKLQDEYLNISNSKYIYTRLPNNKDMLLLSQALSKQNIDYILYTSDEKELKAINNNDKNIVISDEKILFPKYDFALKKVFNTKKEYFNSFPNIYKSIISYESKENISTIGVYFSQSSKNSFVDINTSNGKEKRVIYVPEIDNCIDKVFKDISSIDENSKRLIDNFIKKYPDILNQKLSNLNSFGSIIEICAKVLGLNNILEFEELALSSSYSNGVQIDMKINKVEDKNYLDYRKIIQSIMSYKMADVDNETLAYSFYEFLGEFIVEYSKEIARQIKAKDIVLCGDIFANRLILNKVLKELSKNHNLILPKEYPLDY</sequence>
<comment type="caution">
    <text evidence="2">The sequence shown here is derived from an EMBL/GenBank/DDBJ whole genome shotgun (WGS) entry which is preliminary data.</text>
</comment>
<evidence type="ECO:0000259" key="1">
    <source>
        <dbReference type="Pfam" id="PF22521"/>
    </source>
</evidence>
<dbReference type="GO" id="GO:0016743">
    <property type="term" value="F:carboxyl- or carbamoyltransferase activity"/>
    <property type="evidence" value="ECO:0007669"/>
    <property type="project" value="TreeGrafter"/>
</dbReference>
<dbReference type="SUPFAM" id="SSF53067">
    <property type="entry name" value="Actin-like ATPase domain"/>
    <property type="match status" value="1"/>
</dbReference>
<evidence type="ECO:0000313" key="2">
    <source>
        <dbReference type="EMBL" id="RBQ29326.1"/>
    </source>
</evidence>
<dbReference type="OrthoDB" id="189895at2"/>
<evidence type="ECO:0000313" key="3">
    <source>
        <dbReference type="Proteomes" id="UP000252669"/>
    </source>
</evidence>
<dbReference type="GO" id="GO:0051604">
    <property type="term" value="P:protein maturation"/>
    <property type="evidence" value="ECO:0007669"/>
    <property type="project" value="TreeGrafter"/>
</dbReference>
<accession>A0A366MSS8</accession>
<dbReference type="Gene3D" id="3.30.420.40">
    <property type="match status" value="1"/>
</dbReference>
<dbReference type="PANTHER" id="PTHR42959:SF1">
    <property type="entry name" value="CARBAMOYLTRANSFERASE HYPF"/>
    <property type="match status" value="1"/>
</dbReference>
<dbReference type="PANTHER" id="PTHR42959">
    <property type="entry name" value="CARBAMOYLTRANSFERASE"/>
    <property type="match status" value="1"/>
</dbReference>
<proteinExistence type="predicted"/>